<gene>
    <name evidence="2" type="ORF">FYJ75_04815</name>
</gene>
<keyword evidence="1" id="KW-0472">Membrane</keyword>
<name>A0A6L5YQA2_9FIRM</name>
<proteinExistence type="predicted"/>
<feature type="transmembrane region" description="Helical" evidence="1">
    <location>
        <begin position="182"/>
        <end position="198"/>
    </location>
</feature>
<accession>A0A6L5YQA2</accession>
<feature type="transmembrane region" description="Helical" evidence="1">
    <location>
        <begin position="157"/>
        <end position="176"/>
    </location>
</feature>
<dbReference type="InterPro" id="IPR008875">
    <property type="entry name" value="TraX"/>
</dbReference>
<keyword evidence="1" id="KW-1133">Transmembrane helix</keyword>
<feature type="transmembrane region" description="Helical" evidence="1">
    <location>
        <begin position="128"/>
        <end position="145"/>
    </location>
</feature>
<keyword evidence="1" id="KW-0812">Transmembrane</keyword>
<reference evidence="2 3" key="1">
    <citation type="submission" date="2019-08" db="EMBL/GenBank/DDBJ databases">
        <title>In-depth cultivation of the pig gut microbiome towards novel bacterial diversity and tailored functional studies.</title>
        <authorList>
            <person name="Wylensek D."/>
            <person name="Hitch T.C.A."/>
            <person name="Clavel T."/>
        </authorList>
    </citation>
    <scope>NUCLEOTIDE SEQUENCE [LARGE SCALE GENOMIC DNA]</scope>
    <source>
        <strain evidence="2 3">MUC/MUC-530-WT-4D</strain>
    </source>
</reference>
<dbReference type="Pfam" id="PF05857">
    <property type="entry name" value="TraX"/>
    <property type="match status" value="1"/>
</dbReference>
<feature type="transmembrane region" description="Helical" evidence="1">
    <location>
        <begin position="68"/>
        <end position="85"/>
    </location>
</feature>
<evidence type="ECO:0000313" key="2">
    <source>
        <dbReference type="EMBL" id="MST74357.1"/>
    </source>
</evidence>
<dbReference type="EMBL" id="VUNI01000005">
    <property type="protein sequence ID" value="MST74357.1"/>
    <property type="molecule type" value="Genomic_DNA"/>
</dbReference>
<dbReference type="Proteomes" id="UP000474024">
    <property type="component" value="Unassembled WGS sequence"/>
</dbReference>
<organism evidence="2 3">
    <name type="scientific">Roseburia porci</name>
    <dbReference type="NCBI Taxonomy" id="2605790"/>
    <lineage>
        <taxon>Bacteria</taxon>
        <taxon>Bacillati</taxon>
        <taxon>Bacillota</taxon>
        <taxon>Clostridia</taxon>
        <taxon>Lachnospirales</taxon>
        <taxon>Lachnospiraceae</taxon>
        <taxon>Roseburia</taxon>
    </lineage>
</organism>
<feature type="transmembrane region" description="Helical" evidence="1">
    <location>
        <begin position="205"/>
        <end position="232"/>
    </location>
</feature>
<protein>
    <submittedName>
        <fullName evidence="2">Conjugal transfer protein TraX</fullName>
    </submittedName>
</protein>
<sequence length="268" mass="30077">MTNALYAGEDRTAKCGACTGFTLKMIAVITMFIDHTAATILERALTCPSAGYITTAEAYNRWLTVYQIMRGIGRMAFPLYCFLLVEGFVHTRNVKKYLGRMAAFALISEIPFDMAFNRSFFDMSYNSVFLTLFLGLAVIALVHKVDEKLQIQDQSLLHRYLKCIAIAAVILAGMILAELLHTDYSAAGVAAISIMYVLRSRRMTAFAAGVVTLGLLCGTIEFFALFMLIPIWFYNGKRGYSAKYFFYAFYPVHLFLLSVICWFMGLGI</sequence>
<feature type="transmembrane region" description="Helical" evidence="1">
    <location>
        <begin position="244"/>
        <end position="266"/>
    </location>
</feature>
<evidence type="ECO:0000256" key="1">
    <source>
        <dbReference type="SAM" id="Phobius"/>
    </source>
</evidence>
<keyword evidence="3" id="KW-1185">Reference proteome</keyword>
<comment type="caution">
    <text evidence="2">The sequence shown here is derived from an EMBL/GenBank/DDBJ whole genome shotgun (WGS) entry which is preliminary data.</text>
</comment>
<evidence type="ECO:0000313" key="3">
    <source>
        <dbReference type="Proteomes" id="UP000474024"/>
    </source>
</evidence>
<dbReference type="AlphaFoldDB" id="A0A6L5YQA2"/>